<organism evidence="2 3">
    <name type="scientific">Hoylesella enoeca</name>
    <dbReference type="NCBI Taxonomy" id="76123"/>
    <lineage>
        <taxon>Bacteria</taxon>
        <taxon>Pseudomonadati</taxon>
        <taxon>Bacteroidota</taxon>
        <taxon>Bacteroidia</taxon>
        <taxon>Bacteroidales</taxon>
        <taxon>Prevotellaceae</taxon>
        <taxon>Hoylesella</taxon>
    </lineage>
</organism>
<proteinExistence type="predicted"/>
<dbReference type="KEGG" id="peo:AS203_11190"/>
<dbReference type="InterPro" id="IPR025665">
    <property type="entry name" value="Beta-barrel_OMP_2"/>
</dbReference>
<evidence type="ECO:0000259" key="1">
    <source>
        <dbReference type="Pfam" id="PF13568"/>
    </source>
</evidence>
<gene>
    <name evidence="2" type="ORF">AS203_11190</name>
</gene>
<name>A0A0S2KMQ2_9BACT</name>
<evidence type="ECO:0000313" key="2">
    <source>
        <dbReference type="EMBL" id="ALO49578.1"/>
    </source>
</evidence>
<evidence type="ECO:0000313" key="3">
    <source>
        <dbReference type="Proteomes" id="UP000056252"/>
    </source>
</evidence>
<dbReference type="AlphaFoldDB" id="A0A0S2KMQ2"/>
<accession>A0A0S2KMQ2</accession>
<feature type="domain" description="Outer membrane protein beta-barrel" evidence="1">
    <location>
        <begin position="15"/>
        <end position="166"/>
    </location>
</feature>
<dbReference type="Pfam" id="PF13568">
    <property type="entry name" value="OMP_b-brl_2"/>
    <property type="match status" value="1"/>
</dbReference>
<sequence>MFLLLLLCTGLEVSAQHPMGSLTWQPKVGLNVANVSGSSRSSRIGLAVGAEAEWQVKAKLSLAAALLYSQQGCKVKAGSYQATHKFDYINIPLVVNFYVARDLALKVGLQPAFNVNATVRSSLNGYTGTAKEGGMETFLVEVPLGISYEWQGWVIDARYNWGLSRINKSNDHNSVTQITIGYKFNMK</sequence>
<dbReference type="Proteomes" id="UP000056252">
    <property type="component" value="Chromosome"/>
</dbReference>
<dbReference type="STRING" id="76123.AS203_11190"/>
<reference evidence="3" key="1">
    <citation type="submission" date="2015-11" db="EMBL/GenBank/DDBJ databases">
        <authorList>
            <person name="Holder M.E."/>
            <person name="Ajami N.J."/>
            <person name="Petrosino J.F."/>
        </authorList>
    </citation>
    <scope>NUCLEOTIDE SEQUENCE [LARGE SCALE GENOMIC DNA]</scope>
    <source>
        <strain evidence="3">F0113</strain>
    </source>
</reference>
<keyword evidence="3" id="KW-1185">Reference proteome</keyword>
<protein>
    <recommendedName>
        <fullName evidence="1">Outer membrane protein beta-barrel domain-containing protein</fullName>
    </recommendedName>
</protein>
<dbReference type="EMBL" id="CP013195">
    <property type="protein sequence ID" value="ALO49578.1"/>
    <property type="molecule type" value="Genomic_DNA"/>
</dbReference>
<dbReference type="eggNOG" id="COG3637">
    <property type="taxonomic scope" value="Bacteria"/>
</dbReference>